<protein>
    <submittedName>
        <fullName evidence="2">Uncharacterized protein</fullName>
    </submittedName>
</protein>
<dbReference type="EMBL" id="OB794252">
    <property type="protein sequence ID" value="CAD7429886.1"/>
    <property type="molecule type" value="Genomic_DNA"/>
</dbReference>
<dbReference type="InterPro" id="IPR003903">
    <property type="entry name" value="UIM_dom"/>
</dbReference>
<sequence>MATARSQLRFSPPAVTLRESIISGKYNDSEEEKAKKRFLTLLTASKPEAIMKSLRDLDDNRLSVFWHLLGALTLLVAPRGSQSPGSSSELLSPGISSELLSPGISSELLSPGINSSWLLTFSKSCDRDSILEKDKETDLKVIHTLSKKRVPAVDDVDADLSKEVKSKVSTNDTRIAKSNKDVSKSDTAAEIAAHNLRGMSTSVSQLSERNNSATIPSCKETKRNCEDDILGESFKTVSTKNKVETWLSCGSINPCSAGKSSVVDVSRTVFESSVGRSSNMQGSVKCPEGRLESEFFKSPEDTPRDQDAAQLCPLCWKKLDKHQTNTGHLKSCAARHNVTTRQLLDALELQKRQAAEMRALGLPGVTVTKKSTATRKGPATDVNLQLALALSASLQEAEEREEDVLMETGLDKSDLGQQVVQRQMSLLEKFGFTNSRPPVPTTAGRQRTGKSGMRRSNT</sequence>
<accession>A0A7R9HNZ8</accession>
<gene>
    <name evidence="2" type="ORF">TMSB3V08_LOCUS6661</name>
</gene>
<dbReference type="PANTHER" id="PTHR21541">
    <property type="entry name" value="BTB POZ DOMAIN CONTAINING 12"/>
    <property type="match status" value="1"/>
</dbReference>
<dbReference type="AlphaFoldDB" id="A0A7R9HNZ8"/>
<proteinExistence type="predicted"/>
<organism evidence="2">
    <name type="scientific">Timema monikensis</name>
    <dbReference type="NCBI Taxonomy" id="170555"/>
    <lineage>
        <taxon>Eukaryota</taxon>
        <taxon>Metazoa</taxon>
        <taxon>Ecdysozoa</taxon>
        <taxon>Arthropoda</taxon>
        <taxon>Hexapoda</taxon>
        <taxon>Insecta</taxon>
        <taxon>Pterygota</taxon>
        <taxon>Neoptera</taxon>
        <taxon>Polyneoptera</taxon>
        <taxon>Phasmatodea</taxon>
        <taxon>Timematodea</taxon>
        <taxon>Timematoidea</taxon>
        <taxon>Timematidae</taxon>
        <taxon>Timema</taxon>
    </lineage>
</organism>
<name>A0A7R9HNZ8_9NEOP</name>
<dbReference type="GO" id="GO:0000712">
    <property type="term" value="P:resolution of meiotic recombination intermediates"/>
    <property type="evidence" value="ECO:0007669"/>
    <property type="project" value="TreeGrafter"/>
</dbReference>
<dbReference type="GO" id="GO:0033557">
    <property type="term" value="C:Slx1-Slx4 complex"/>
    <property type="evidence" value="ECO:0007669"/>
    <property type="project" value="TreeGrafter"/>
</dbReference>
<dbReference type="PANTHER" id="PTHR21541:SF3">
    <property type="entry name" value="STRUCTURE-SPECIFIC ENDONUCLEASE SUBUNIT SLX4"/>
    <property type="match status" value="1"/>
</dbReference>
<reference evidence="2" key="1">
    <citation type="submission" date="2020-11" db="EMBL/GenBank/DDBJ databases">
        <authorList>
            <person name="Tran Van P."/>
        </authorList>
    </citation>
    <scope>NUCLEOTIDE SEQUENCE</scope>
</reference>
<evidence type="ECO:0000256" key="1">
    <source>
        <dbReference type="SAM" id="MobiDB-lite"/>
    </source>
</evidence>
<dbReference type="PROSITE" id="PS50330">
    <property type="entry name" value="UIM"/>
    <property type="match status" value="1"/>
</dbReference>
<feature type="region of interest" description="Disordered" evidence="1">
    <location>
        <begin position="431"/>
        <end position="458"/>
    </location>
</feature>
<evidence type="ECO:0000313" key="2">
    <source>
        <dbReference type="EMBL" id="CAD7429886.1"/>
    </source>
</evidence>